<organism evidence="2 3">
    <name type="scientific">Escovopsis weberi</name>
    <dbReference type="NCBI Taxonomy" id="150374"/>
    <lineage>
        <taxon>Eukaryota</taxon>
        <taxon>Fungi</taxon>
        <taxon>Dikarya</taxon>
        <taxon>Ascomycota</taxon>
        <taxon>Pezizomycotina</taxon>
        <taxon>Sordariomycetes</taxon>
        <taxon>Hypocreomycetidae</taxon>
        <taxon>Hypocreales</taxon>
        <taxon>Hypocreaceae</taxon>
        <taxon>Escovopsis</taxon>
    </lineage>
</organism>
<evidence type="ECO:0000313" key="2">
    <source>
        <dbReference type="EMBL" id="KOS22203.1"/>
    </source>
</evidence>
<reference evidence="2 3" key="1">
    <citation type="submission" date="2015-07" db="EMBL/GenBank/DDBJ databases">
        <title>The genome of the fungus Escovopsis weberi, a specialized disease agent of ant agriculture.</title>
        <authorList>
            <person name="de Man T.J."/>
            <person name="Stajich J.E."/>
            <person name="Kubicek C.P."/>
            <person name="Chenthamara K."/>
            <person name="Atanasova L."/>
            <person name="Druzhinina I.S."/>
            <person name="Birnbaum S."/>
            <person name="Barribeau S.M."/>
            <person name="Teiling C."/>
            <person name="Suen G."/>
            <person name="Currie C."/>
            <person name="Gerardo N.M."/>
        </authorList>
    </citation>
    <scope>NUCLEOTIDE SEQUENCE [LARGE SCALE GENOMIC DNA]</scope>
</reference>
<evidence type="ECO:0000313" key="3">
    <source>
        <dbReference type="Proteomes" id="UP000053831"/>
    </source>
</evidence>
<name>A0A0N0RU26_ESCWE</name>
<gene>
    <name evidence="2" type="ORF">ESCO_001473</name>
</gene>
<dbReference type="AlphaFoldDB" id="A0A0N0RU26"/>
<protein>
    <submittedName>
        <fullName evidence="2">Uncharacterized protein</fullName>
    </submittedName>
</protein>
<comment type="caution">
    <text evidence="2">The sequence shown here is derived from an EMBL/GenBank/DDBJ whole genome shotgun (WGS) entry which is preliminary data.</text>
</comment>
<sequence length="104" mass="11342">MPPGNSSKALGGLFTSNPRRPGPDWEIASHGPVPPYMPSVAADISDAPTCSDVFFQHMSPVAQEYLRRIAYNPAHDLFLDFVHACNIENALIAWSAHEHRTAGT</sequence>
<keyword evidence="3" id="KW-1185">Reference proteome</keyword>
<evidence type="ECO:0000256" key="1">
    <source>
        <dbReference type="SAM" id="MobiDB-lite"/>
    </source>
</evidence>
<proteinExistence type="predicted"/>
<feature type="compositionally biased region" description="Polar residues" evidence="1">
    <location>
        <begin position="1"/>
        <end position="18"/>
    </location>
</feature>
<dbReference type="EMBL" id="LGSR01000006">
    <property type="protein sequence ID" value="KOS22203.1"/>
    <property type="molecule type" value="Genomic_DNA"/>
</dbReference>
<dbReference type="Proteomes" id="UP000053831">
    <property type="component" value="Unassembled WGS sequence"/>
</dbReference>
<feature type="region of interest" description="Disordered" evidence="1">
    <location>
        <begin position="1"/>
        <end position="31"/>
    </location>
</feature>
<accession>A0A0N0RU26</accession>